<protein>
    <recommendedName>
        <fullName evidence="8">Autophagy-related protein</fullName>
    </recommendedName>
</protein>
<feature type="transmembrane region" description="Helical" evidence="8">
    <location>
        <begin position="181"/>
        <end position="205"/>
    </location>
</feature>
<sequence length="545" mass="60194">MADEKAAIKETKEVAVVAVSASDAASNKTDMREGGDVVQVEGEPKRKPMATKRALIAWLVLCFSTGPTSGMVYRYIPAVLQTNANVLGHKPGTNEPCAKRGVIHCVVPFGTGEVDYNSYILYLQAIGRASEGILTILTSGIADFTHFRKTLLILAIIIFGTFSLPYASMKSKTYRNLVAGSVIWVFQTTIQGIYGTLVSSYIPLFMREAGWLQQRTRIGQDGKLVVTEEEQATKELYSRGAMVSVLGLFSSNMGSMIGQIIGIIITYTSGTGVMDGYKDFLLAITVAGAITIVFGGLGYGLLPSVKGTKPPSRNLGFLAIKRWIELLKSIPKYPEAFKLCVGWVLWNTGYSNFNSVIGLLFREVSGLGTGDRLYTVYTFMAVATGTVGSLAWMFVFPRTRFKIMHWAYCFLVVNLFCMFWGCLGISNNVKIGYKYVPEFWVEQAVFFMASSALRGANRVMYASMLPRGREAHFFGLELTLDLATGWINPLVQSVIQDRTHNLRYPMLPNFFLLLVAAGFYVWCDLEKGVRDSLVPFDDGEAVEED</sequence>
<keyword evidence="7 8" id="KW-0472">Membrane</keyword>
<keyword evidence="6 8" id="KW-0072">Autophagy</keyword>
<feature type="transmembrane region" description="Helical" evidence="8">
    <location>
        <begin position="336"/>
        <end position="361"/>
    </location>
</feature>
<keyword evidence="10" id="KW-1185">Reference proteome</keyword>
<name>A0A6A6JV60_WESOR</name>
<feature type="transmembrane region" description="Helical" evidence="8">
    <location>
        <begin position="506"/>
        <end position="523"/>
    </location>
</feature>
<comment type="subcellular location">
    <subcellularLocation>
        <location evidence="1 8">Vacuole membrane</location>
        <topology evidence="1 8">Multi-pass membrane protein</topology>
    </subcellularLocation>
</comment>
<evidence type="ECO:0000256" key="2">
    <source>
        <dbReference type="ARBA" id="ARBA00006978"/>
    </source>
</evidence>
<dbReference type="RefSeq" id="XP_033657522.1">
    <property type="nucleotide sequence ID" value="XM_033797514.1"/>
</dbReference>
<evidence type="ECO:0000256" key="1">
    <source>
        <dbReference type="ARBA" id="ARBA00004128"/>
    </source>
</evidence>
<comment type="function">
    <text evidence="8">Vacuolar effluxer which mediate the efflux of amino acids resulting from autophagic degradation. The release of autophagic amino acids allows the maintenance of protein synthesis and viability during nitrogen starvation.</text>
</comment>
<feature type="transmembrane region" description="Helical" evidence="8">
    <location>
        <begin position="119"/>
        <end position="138"/>
    </location>
</feature>
<evidence type="ECO:0000256" key="4">
    <source>
        <dbReference type="ARBA" id="ARBA00022692"/>
    </source>
</evidence>
<keyword evidence="8" id="KW-0029">Amino-acid transport</keyword>
<proteinExistence type="inferred from homology"/>
<feature type="transmembrane region" description="Helical" evidence="8">
    <location>
        <begin position="55"/>
        <end position="76"/>
    </location>
</feature>
<feature type="transmembrane region" description="Helical" evidence="8">
    <location>
        <begin position="150"/>
        <end position="169"/>
    </location>
</feature>
<evidence type="ECO:0000256" key="3">
    <source>
        <dbReference type="ARBA" id="ARBA00022448"/>
    </source>
</evidence>
<dbReference type="SUPFAM" id="SSF103473">
    <property type="entry name" value="MFS general substrate transporter"/>
    <property type="match status" value="1"/>
</dbReference>
<keyword evidence="4 8" id="KW-0812">Transmembrane</keyword>
<feature type="transmembrane region" description="Helical" evidence="8">
    <location>
        <begin position="280"/>
        <end position="302"/>
    </location>
</feature>
<evidence type="ECO:0000256" key="8">
    <source>
        <dbReference type="RuleBase" id="RU363073"/>
    </source>
</evidence>
<gene>
    <name evidence="9" type="ORF">EI97DRAFT_429738</name>
</gene>
<keyword evidence="5 8" id="KW-1133">Transmembrane helix</keyword>
<evidence type="ECO:0000313" key="10">
    <source>
        <dbReference type="Proteomes" id="UP000800097"/>
    </source>
</evidence>
<dbReference type="GeneID" id="54550689"/>
<keyword evidence="3 8" id="KW-0813">Transport</keyword>
<keyword evidence="8" id="KW-0926">Vacuole</keyword>
<dbReference type="OrthoDB" id="42657at2759"/>
<dbReference type="PANTHER" id="PTHR23519">
    <property type="entry name" value="AUTOPHAGY-RELATED PROTEIN 22"/>
    <property type="match status" value="1"/>
</dbReference>
<dbReference type="InterPro" id="IPR036259">
    <property type="entry name" value="MFS_trans_sf"/>
</dbReference>
<feature type="transmembrane region" description="Helical" evidence="8">
    <location>
        <begin position="373"/>
        <end position="395"/>
    </location>
</feature>
<evidence type="ECO:0000256" key="6">
    <source>
        <dbReference type="ARBA" id="ARBA00023006"/>
    </source>
</evidence>
<evidence type="ECO:0000313" key="9">
    <source>
        <dbReference type="EMBL" id="KAF2279983.1"/>
    </source>
</evidence>
<evidence type="ECO:0000256" key="5">
    <source>
        <dbReference type="ARBA" id="ARBA00022989"/>
    </source>
</evidence>
<dbReference type="GO" id="GO:0032974">
    <property type="term" value="P:amino acid transmembrane export from vacuole"/>
    <property type="evidence" value="ECO:0007669"/>
    <property type="project" value="TreeGrafter"/>
</dbReference>
<dbReference type="PANTHER" id="PTHR23519:SF2">
    <property type="entry name" value="AUTOPHAGY-RELATED PROTEIN 22"/>
    <property type="match status" value="1"/>
</dbReference>
<evidence type="ECO:0000256" key="7">
    <source>
        <dbReference type="ARBA" id="ARBA00023136"/>
    </source>
</evidence>
<reference evidence="9" key="1">
    <citation type="journal article" date="2020" name="Stud. Mycol.">
        <title>101 Dothideomycetes genomes: a test case for predicting lifestyles and emergence of pathogens.</title>
        <authorList>
            <person name="Haridas S."/>
            <person name="Albert R."/>
            <person name="Binder M."/>
            <person name="Bloem J."/>
            <person name="Labutti K."/>
            <person name="Salamov A."/>
            <person name="Andreopoulos B."/>
            <person name="Baker S."/>
            <person name="Barry K."/>
            <person name="Bills G."/>
            <person name="Bluhm B."/>
            <person name="Cannon C."/>
            <person name="Castanera R."/>
            <person name="Culley D."/>
            <person name="Daum C."/>
            <person name="Ezra D."/>
            <person name="Gonzalez J."/>
            <person name="Henrissat B."/>
            <person name="Kuo A."/>
            <person name="Liang C."/>
            <person name="Lipzen A."/>
            <person name="Lutzoni F."/>
            <person name="Magnuson J."/>
            <person name="Mondo S."/>
            <person name="Nolan M."/>
            <person name="Ohm R."/>
            <person name="Pangilinan J."/>
            <person name="Park H.-J."/>
            <person name="Ramirez L."/>
            <person name="Alfaro M."/>
            <person name="Sun H."/>
            <person name="Tritt A."/>
            <person name="Yoshinaga Y."/>
            <person name="Zwiers L.-H."/>
            <person name="Turgeon B."/>
            <person name="Goodwin S."/>
            <person name="Spatafora J."/>
            <person name="Crous P."/>
            <person name="Grigoriev I."/>
        </authorList>
    </citation>
    <scope>NUCLEOTIDE SEQUENCE</scope>
    <source>
        <strain evidence="9">CBS 379.55</strain>
    </source>
</reference>
<organism evidence="9 10">
    <name type="scientific">Westerdykella ornata</name>
    <dbReference type="NCBI Taxonomy" id="318751"/>
    <lineage>
        <taxon>Eukaryota</taxon>
        <taxon>Fungi</taxon>
        <taxon>Dikarya</taxon>
        <taxon>Ascomycota</taxon>
        <taxon>Pezizomycotina</taxon>
        <taxon>Dothideomycetes</taxon>
        <taxon>Pleosporomycetidae</taxon>
        <taxon>Pleosporales</taxon>
        <taxon>Sporormiaceae</taxon>
        <taxon>Westerdykella</taxon>
    </lineage>
</organism>
<dbReference type="Pfam" id="PF11700">
    <property type="entry name" value="ATG22"/>
    <property type="match status" value="1"/>
</dbReference>
<dbReference type="EMBL" id="ML986485">
    <property type="protein sequence ID" value="KAF2279983.1"/>
    <property type="molecule type" value="Genomic_DNA"/>
</dbReference>
<dbReference type="Proteomes" id="UP000800097">
    <property type="component" value="Unassembled WGS sequence"/>
</dbReference>
<dbReference type="GO" id="GO:0006914">
    <property type="term" value="P:autophagy"/>
    <property type="evidence" value="ECO:0007669"/>
    <property type="project" value="UniProtKB-KW"/>
</dbReference>
<dbReference type="GO" id="GO:0005774">
    <property type="term" value="C:vacuolar membrane"/>
    <property type="evidence" value="ECO:0007669"/>
    <property type="project" value="UniProtKB-SubCell"/>
</dbReference>
<dbReference type="InterPro" id="IPR024671">
    <property type="entry name" value="Atg22-like"/>
</dbReference>
<feature type="transmembrane region" description="Helical" evidence="8">
    <location>
        <begin position="407"/>
        <end position="426"/>
    </location>
</feature>
<accession>A0A6A6JV60</accession>
<dbReference type="InterPro" id="IPR050495">
    <property type="entry name" value="ATG22/LtaA_families"/>
</dbReference>
<comment type="similarity">
    <text evidence="2 8">Belongs to the ATG22 family.</text>
</comment>
<feature type="transmembrane region" description="Helical" evidence="8">
    <location>
        <begin position="243"/>
        <end position="268"/>
    </location>
</feature>
<dbReference type="AlphaFoldDB" id="A0A6A6JV60"/>